<comment type="caution">
    <text evidence="2">The sequence shown here is derived from an EMBL/GenBank/DDBJ whole genome shotgun (WGS) entry which is preliminary data.</text>
</comment>
<proteinExistence type="predicted"/>
<dbReference type="Proteomes" id="UP000675121">
    <property type="component" value="Unassembled WGS sequence"/>
</dbReference>
<keyword evidence="3" id="KW-1185">Reference proteome</keyword>
<gene>
    <name evidence="2" type="ORF">R70211_07190</name>
</gene>
<reference evidence="2" key="1">
    <citation type="submission" date="2021-02" db="EMBL/GenBank/DDBJ databases">
        <authorList>
            <person name="Vanwijnsberghe S."/>
        </authorList>
    </citation>
    <scope>NUCLEOTIDE SEQUENCE</scope>
    <source>
        <strain evidence="2">R-70211</strain>
    </source>
</reference>
<keyword evidence="1" id="KW-0732">Signal</keyword>
<evidence type="ECO:0000313" key="3">
    <source>
        <dbReference type="Proteomes" id="UP000675121"/>
    </source>
</evidence>
<dbReference type="Pfam" id="PF13557">
    <property type="entry name" value="Phenol_MetA_deg"/>
    <property type="match status" value="1"/>
</dbReference>
<evidence type="ECO:0000256" key="1">
    <source>
        <dbReference type="SAM" id="SignalP"/>
    </source>
</evidence>
<accession>A0A9N8N8B4</accession>
<dbReference type="InterPro" id="IPR025737">
    <property type="entry name" value="FApF"/>
</dbReference>
<evidence type="ECO:0008006" key="4">
    <source>
        <dbReference type="Google" id="ProtNLM"/>
    </source>
</evidence>
<protein>
    <recommendedName>
        <fullName evidence="4">Transporter</fullName>
    </recommendedName>
</protein>
<feature type="chain" id="PRO_5040234077" description="Transporter" evidence="1">
    <location>
        <begin position="39"/>
        <end position="318"/>
    </location>
</feature>
<sequence length="318" mass="35072">MPHALIDSNRTVPRSRCFRLAWFGAALLYSMSAPPLHAQEMEPRTYSAVPVGTNFVVFDYERSSGDVSFDPSLPITNVQAHINIFSLGYSHSFGVAGHTVSVAVSEPYANANVSGDVKGIYQQQYRSGLGDVHFRIAANLLGDPALSPEEFARRTPSTVLGVSLSVVAPTGQYVPARLINIGANRWSFKPEVGLSQPFGNWFMDAAAGVWLFTANDDFFGGHRRSQDPMPTFQWHGGYTWRPGLWLAADVTYFTGGRTHVDGVEDQDYQLSARYGVTLSVPLAAKWSAKLAWSRGLVTRVGGNFQTISIALQYRWFNR</sequence>
<organism evidence="2 3">
    <name type="scientific">Paraburkholderia domus</name>
    <dbReference type="NCBI Taxonomy" id="2793075"/>
    <lineage>
        <taxon>Bacteria</taxon>
        <taxon>Pseudomonadati</taxon>
        <taxon>Pseudomonadota</taxon>
        <taxon>Betaproteobacteria</taxon>
        <taxon>Burkholderiales</taxon>
        <taxon>Burkholderiaceae</taxon>
        <taxon>Paraburkholderia</taxon>
    </lineage>
</organism>
<feature type="signal peptide" evidence="1">
    <location>
        <begin position="1"/>
        <end position="38"/>
    </location>
</feature>
<dbReference type="EMBL" id="CAJNAS010000035">
    <property type="protein sequence ID" value="CAE6963976.1"/>
    <property type="molecule type" value="Genomic_DNA"/>
</dbReference>
<dbReference type="AlphaFoldDB" id="A0A9N8N8B4"/>
<name>A0A9N8N8B4_9BURK</name>
<evidence type="ECO:0000313" key="2">
    <source>
        <dbReference type="EMBL" id="CAE6963976.1"/>
    </source>
</evidence>